<name>A0AC35GA91_9BILA</name>
<proteinExistence type="predicted"/>
<organism evidence="1 2">
    <name type="scientific">Panagrolaimus sp. PS1159</name>
    <dbReference type="NCBI Taxonomy" id="55785"/>
    <lineage>
        <taxon>Eukaryota</taxon>
        <taxon>Metazoa</taxon>
        <taxon>Ecdysozoa</taxon>
        <taxon>Nematoda</taxon>
        <taxon>Chromadorea</taxon>
        <taxon>Rhabditida</taxon>
        <taxon>Tylenchina</taxon>
        <taxon>Panagrolaimomorpha</taxon>
        <taxon>Panagrolaimoidea</taxon>
        <taxon>Panagrolaimidae</taxon>
        <taxon>Panagrolaimus</taxon>
    </lineage>
</organism>
<evidence type="ECO:0000313" key="1">
    <source>
        <dbReference type="Proteomes" id="UP000887580"/>
    </source>
</evidence>
<reference evidence="2" key="1">
    <citation type="submission" date="2022-11" db="UniProtKB">
        <authorList>
            <consortium name="WormBaseParasite"/>
        </authorList>
    </citation>
    <scope>IDENTIFICATION</scope>
</reference>
<evidence type="ECO:0000313" key="2">
    <source>
        <dbReference type="WBParaSite" id="PS1159_v2.g3015.t1"/>
    </source>
</evidence>
<accession>A0AC35GA91</accession>
<dbReference type="Proteomes" id="UP000887580">
    <property type="component" value="Unplaced"/>
</dbReference>
<protein>
    <submittedName>
        <fullName evidence="2">Tyrosine-protein phosphatase domain-containing protein</fullName>
    </submittedName>
</protein>
<sequence length="285" mass="31997">MFGGLLNLNKKKGGTKKSPKKQQRASIQQEVVDDGGPTKDGGVSRMQPTTAVAPTTAAPPSAAPAAPTSAVANVAVAQCAKNAKEEVKKWAARALDKGINGLREEFGELKRYCPPDMSITTFQSHWEAGRNRYKDVPCQDKCRIILKWPGQQHDYIHANYVATPISEKRFICTQGPLDCTITDFWHMVVQEDTETVIMLCNTKEKGMDKCAQYWPLEEKEVKTYGDVEVTNTCIRPITADEPSIRLSILSMKWKEEGKDKTREVRHYQWIDWPDRGVPPCRLTAM</sequence>
<dbReference type="WBParaSite" id="PS1159_v2.g3015.t1">
    <property type="protein sequence ID" value="PS1159_v2.g3015.t1"/>
    <property type="gene ID" value="PS1159_v2.g3015"/>
</dbReference>